<dbReference type="EMBL" id="JAWDGP010005039">
    <property type="protein sequence ID" value="KAK3760216.1"/>
    <property type="molecule type" value="Genomic_DNA"/>
</dbReference>
<protein>
    <submittedName>
        <fullName evidence="2">Uncharacterized protein</fullName>
    </submittedName>
</protein>
<evidence type="ECO:0000256" key="1">
    <source>
        <dbReference type="SAM" id="MobiDB-lite"/>
    </source>
</evidence>
<keyword evidence="3" id="KW-1185">Reference proteome</keyword>
<evidence type="ECO:0000313" key="3">
    <source>
        <dbReference type="Proteomes" id="UP001283361"/>
    </source>
</evidence>
<dbReference type="AlphaFoldDB" id="A0AAE1D7J3"/>
<dbReference type="Proteomes" id="UP001283361">
    <property type="component" value="Unassembled WGS sequence"/>
</dbReference>
<feature type="region of interest" description="Disordered" evidence="1">
    <location>
        <begin position="84"/>
        <end position="115"/>
    </location>
</feature>
<name>A0AAE1D7J3_9GAST</name>
<gene>
    <name evidence="2" type="ORF">RRG08_015255</name>
</gene>
<reference evidence="2" key="1">
    <citation type="journal article" date="2023" name="G3 (Bethesda)">
        <title>A reference genome for the long-term kleptoplast-retaining sea slug Elysia crispata morphotype clarki.</title>
        <authorList>
            <person name="Eastman K.E."/>
            <person name="Pendleton A.L."/>
            <person name="Shaikh M.A."/>
            <person name="Suttiyut T."/>
            <person name="Ogas R."/>
            <person name="Tomko P."/>
            <person name="Gavelis G."/>
            <person name="Widhalm J.R."/>
            <person name="Wisecaver J.H."/>
        </authorList>
    </citation>
    <scope>NUCLEOTIDE SEQUENCE</scope>
    <source>
        <strain evidence="2">ECLA1</strain>
    </source>
</reference>
<proteinExistence type="predicted"/>
<comment type="caution">
    <text evidence="2">The sequence shown here is derived from an EMBL/GenBank/DDBJ whole genome shotgun (WGS) entry which is preliminary data.</text>
</comment>
<sequence length="115" mass="13108">MQKLRCSNKRRSFPSQARCWKWKEASLPSKRSEARCGQNHQPRLIRRGGRFPGLLLAPRWPEDYAPPLRSESVIGVSQGDPFQKERLTTGANSFEAPFSTRRPCPPLPDRGFLSS</sequence>
<evidence type="ECO:0000313" key="2">
    <source>
        <dbReference type="EMBL" id="KAK3760216.1"/>
    </source>
</evidence>
<organism evidence="2 3">
    <name type="scientific">Elysia crispata</name>
    <name type="common">lettuce slug</name>
    <dbReference type="NCBI Taxonomy" id="231223"/>
    <lineage>
        <taxon>Eukaryota</taxon>
        <taxon>Metazoa</taxon>
        <taxon>Spiralia</taxon>
        <taxon>Lophotrochozoa</taxon>
        <taxon>Mollusca</taxon>
        <taxon>Gastropoda</taxon>
        <taxon>Heterobranchia</taxon>
        <taxon>Euthyneura</taxon>
        <taxon>Panpulmonata</taxon>
        <taxon>Sacoglossa</taxon>
        <taxon>Placobranchoidea</taxon>
        <taxon>Plakobranchidae</taxon>
        <taxon>Elysia</taxon>
    </lineage>
</organism>
<accession>A0AAE1D7J3</accession>